<evidence type="ECO:0000259" key="2">
    <source>
        <dbReference type="Pfam" id="PF01243"/>
    </source>
</evidence>
<dbReference type="Proteomes" id="UP000076038">
    <property type="component" value="Chromosome"/>
</dbReference>
<evidence type="ECO:0000256" key="1">
    <source>
        <dbReference type="ARBA" id="ARBA00023002"/>
    </source>
</evidence>
<dbReference type="InterPro" id="IPR011576">
    <property type="entry name" value="Pyridox_Oxase_N"/>
</dbReference>
<keyword evidence="4" id="KW-1185">Reference proteome</keyword>
<dbReference type="InterPro" id="IPR019920">
    <property type="entry name" value="F420-binding_dom_put"/>
</dbReference>
<dbReference type="KEGG" id="rhs:A3Q41_01505"/>
<accession>A0A143QK17</accession>
<dbReference type="NCBIfam" id="TIGR03618">
    <property type="entry name" value="Rv1155_F420"/>
    <property type="match status" value="1"/>
</dbReference>
<protein>
    <recommendedName>
        <fullName evidence="2">Pyridoxamine 5'-phosphate oxidase N-terminal domain-containing protein</fullName>
    </recommendedName>
</protein>
<dbReference type="OrthoDB" id="162914at2"/>
<dbReference type="GO" id="GO:0016627">
    <property type="term" value="F:oxidoreductase activity, acting on the CH-CH group of donors"/>
    <property type="evidence" value="ECO:0007669"/>
    <property type="project" value="TreeGrafter"/>
</dbReference>
<name>A0A143QK17_RHOFA</name>
<dbReference type="GO" id="GO:0005829">
    <property type="term" value="C:cytosol"/>
    <property type="evidence" value="ECO:0007669"/>
    <property type="project" value="TreeGrafter"/>
</dbReference>
<evidence type="ECO:0000313" key="4">
    <source>
        <dbReference type="Proteomes" id="UP000076038"/>
    </source>
</evidence>
<reference evidence="4" key="2">
    <citation type="submission" date="2016-04" db="EMBL/GenBank/DDBJ databases">
        <title>Complete Genome and Plasmid Sequences for Rhodococcus fascians D188 and Draft Sequences for Rhodococcus spp. Isolates PBTS 1 and PBTS 2.</title>
        <authorList>
            <person name="Stamer R."/>
            <person name="Vereecke D."/>
            <person name="Zhang Y."/>
            <person name="Schilkey F."/>
            <person name="Devitt N."/>
            <person name="Randall J."/>
        </authorList>
    </citation>
    <scope>NUCLEOTIDE SEQUENCE [LARGE SCALE GENOMIC DNA]</scope>
    <source>
        <strain evidence="4">PBTS2</strain>
    </source>
</reference>
<dbReference type="InterPro" id="IPR052019">
    <property type="entry name" value="F420H2_bilvrd_red/Heme_oxyg"/>
</dbReference>
<dbReference type="RefSeq" id="WP_048319038.1">
    <property type="nucleotide sequence ID" value="NZ_CP015220.1"/>
</dbReference>
<evidence type="ECO:0000313" key="3">
    <source>
        <dbReference type="EMBL" id="AMY22812.1"/>
    </source>
</evidence>
<reference evidence="3 4" key="1">
    <citation type="journal article" date="2016" name="Genome Announc.">
        <title>Complete Genome and Plasmid Sequences for Rhodococcus fascians D188 and Draft Sequences for Rhodococcus Isolates PBTS 1 and PBTS 2.</title>
        <authorList>
            <person name="Stamler R.A."/>
            <person name="Vereecke D."/>
            <person name="Zhang Y."/>
            <person name="Schilkey F."/>
            <person name="Devitt N."/>
            <person name="Randall J.J."/>
        </authorList>
    </citation>
    <scope>NUCLEOTIDE SEQUENCE [LARGE SCALE GENOMIC DNA]</scope>
    <source>
        <strain evidence="3 4">PBTS2</strain>
    </source>
</reference>
<keyword evidence="1" id="KW-0560">Oxidoreductase</keyword>
<dbReference type="InterPro" id="IPR012349">
    <property type="entry name" value="Split_barrel_FMN-bd"/>
</dbReference>
<gene>
    <name evidence="3" type="ORF">A3Q41_01505</name>
</gene>
<feature type="domain" description="Pyridoxamine 5'-phosphate oxidase N-terminal" evidence="2">
    <location>
        <begin position="10"/>
        <end position="112"/>
    </location>
</feature>
<dbReference type="Gene3D" id="2.30.110.10">
    <property type="entry name" value="Electron Transport, Fmn-binding Protein, Chain A"/>
    <property type="match status" value="1"/>
</dbReference>
<dbReference type="AlphaFoldDB" id="A0A143QK17"/>
<sequence>MPKPPLPVDAVELLQKANPAVMAVVRADGTPITAPTWYLWEDGKIVLNFDASRKRLEHIRANPKVSISVMDEASWYTHVTVHGSIELQDDPDLVDIDRIATHYTGERYPVRDQPRVTGYVTVDAYVGWGKVGS</sequence>
<dbReference type="PANTHER" id="PTHR35176">
    <property type="entry name" value="HEME OXYGENASE HI_0854-RELATED"/>
    <property type="match status" value="1"/>
</dbReference>
<organism evidence="3 4">
    <name type="scientific">Rhodococcoides fascians</name>
    <name type="common">Rhodococcus fascians</name>
    <dbReference type="NCBI Taxonomy" id="1828"/>
    <lineage>
        <taxon>Bacteria</taxon>
        <taxon>Bacillati</taxon>
        <taxon>Actinomycetota</taxon>
        <taxon>Actinomycetes</taxon>
        <taxon>Mycobacteriales</taxon>
        <taxon>Nocardiaceae</taxon>
        <taxon>Rhodococcoides</taxon>
    </lineage>
</organism>
<dbReference type="PATRIC" id="fig|1653479.3.peg.1526"/>
<dbReference type="SUPFAM" id="SSF50475">
    <property type="entry name" value="FMN-binding split barrel"/>
    <property type="match status" value="1"/>
</dbReference>
<dbReference type="PANTHER" id="PTHR35176:SF6">
    <property type="entry name" value="HEME OXYGENASE HI_0854-RELATED"/>
    <property type="match status" value="1"/>
</dbReference>
<dbReference type="EMBL" id="CP015220">
    <property type="protein sequence ID" value="AMY22812.1"/>
    <property type="molecule type" value="Genomic_DNA"/>
</dbReference>
<proteinExistence type="predicted"/>
<dbReference type="Pfam" id="PF01243">
    <property type="entry name" value="PNPOx_N"/>
    <property type="match status" value="1"/>
</dbReference>
<dbReference type="GO" id="GO:0070967">
    <property type="term" value="F:coenzyme F420 binding"/>
    <property type="evidence" value="ECO:0007669"/>
    <property type="project" value="TreeGrafter"/>
</dbReference>